<protein>
    <submittedName>
        <fullName evidence="1">Uncharacterized protein</fullName>
    </submittedName>
</protein>
<gene>
    <name evidence="1" type="ORF">COEREDRAFT_87959</name>
</gene>
<accession>A0A2G5B8L0</accession>
<keyword evidence="2" id="KW-1185">Reference proteome</keyword>
<dbReference type="Proteomes" id="UP000242474">
    <property type="component" value="Unassembled WGS sequence"/>
</dbReference>
<name>A0A2G5B8L0_COERN</name>
<dbReference type="AlphaFoldDB" id="A0A2G5B8L0"/>
<organism evidence="1 2">
    <name type="scientific">Coemansia reversa (strain ATCC 12441 / NRRL 1564)</name>
    <dbReference type="NCBI Taxonomy" id="763665"/>
    <lineage>
        <taxon>Eukaryota</taxon>
        <taxon>Fungi</taxon>
        <taxon>Fungi incertae sedis</taxon>
        <taxon>Zoopagomycota</taxon>
        <taxon>Kickxellomycotina</taxon>
        <taxon>Kickxellomycetes</taxon>
        <taxon>Kickxellales</taxon>
        <taxon>Kickxellaceae</taxon>
        <taxon>Coemansia</taxon>
    </lineage>
</organism>
<evidence type="ECO:0000313" key="2">
    <source>
        <dbReference type="Proteomes" id="UP000242474"/>
    </source>
</evidence>
<proteinExistence type="predicted"/>
<evidence type="ECO:0000313" key="1">
    <source>
        <dbReference type="EMBL" id="PIA15341.1"/>
    </source>
</evidence>
<sequence length="193" mass="21809">MEAVLVDNVNKIPLGFYLRCVAHVCEGNKKLDVIVEEKEDGEEAERTMTEVEWTEAEKMEVRERDEYEMKEGSNTCNEAENAIKAQSNGLYLGLILQGLSTDQQGLSPVYKDNNGEPVKLYVVYGQVFAVQSVAVKETKVFLTDNGLCAVNSDIEEHGINFLQTVALENVKRVLEYKIFKRIMSNKGPNFTYK</sequence>
<reference evidence="1 2" key="1">
    <citation type="journal article" date="2015" name="Genome Biol. Evol.">
        <title>Phylogenomic analyses indicate that early fungi evolved digesting cell walls of algal ancestors of land plants.</title>
        <authorList>
            <person name="Chang Y."/>
            <person name="Wang S."/>
            <person name="Sekimoto S."/>
            <person name="Aerts A.L."/>
            <person name="Choi C."/>
            <person name="Clum A."/>
            <person name="LaButti K.M."/>
            <person name="Lindquist E.A."/>
            <person name="Yee Ngan C."/>
            <person name="Ohm R.A."/>
            <person name="Salamov A.A."/>
            <person name="Grigoriev I.V."/>
            <person name="Spatafora J.W."/>
            <person name="Berbee M.L."/>
        </authorList>
    </citation>
    <scope>NUCLEOTIDE SEQUENCE [LARGE SCALE GENOMIC DNA]</scope>
    <source>
        <strain evidence="1 2">NRRL 1564</strain>
    </source>
</reference>
<dbReference type="EMBL" id="KZ303508">
    <property type="protein sequence ID" value="PIA15341.1"/>
    <property type="molecule type" value="Genomic_DNA"/>
</dbReference>